<dbReference type="PROSITE" id="PS52031">
    <property type="entry name" value="GG_LECTIN"/>
    <property type="match status" value="1"/>
</dbReference>
<dbReference type="InterPro" id="IPR039475">
    <property type="entry name" value="ILEI_FAM3C"/>
</dbReference>
<gene>
    <name evidence="10" type="ORF">H4Q32_018435</name>
</gene>
<keyword evidence="6" id="KW-1015">Disulfide bond</keyword>
<evidence type="ECO:0000256" key="1">
    <source>
        <dbReference type="ARBA" id="ARBA00004613"/>
    </source>
</evidence>
<feature type="chain" id="PRO_5047206042" evidence="8">
    <location>
        <begin position="19"/>
        <end position="208"/>
    </location>
</feature>
<organism evidence="10 11">
    <name type="scientific">Labeo rohita</name>
    <name type="common">Indian major carp</name>
    <name type="synonym">Cyprinus rohita</name>
    <dbReference type="NCBI Taxonomy" id="84645"/>
    <lineage>
        <taxon>Eukaryota</taxon>
        <taxon>Metazoa</taxon>
        <taxon>Chordata</taxon>
        <taxon>Craniata</taxon>
        <taxon>Vertebrata</taxon>
        <taxon>Euteleostomi</taxon>
        <taxon>Actinopterygii</taxon>
        <taxon>Neopterygii</taxon>
        <taxon>Teleostei</taxon>
        <taxon>Ostariophysi</taxon>
        <taxon>Cypriniformes</taxon>
        <taxon>Cyprinidae</taxon>
        <taxon>Labeoninae</taxon>
        <taxon>Labeonini</taxon>
        <taxon>Labeo</taxon>
    </lineage>
</organism>
<dbReference type="InterPro" id="IPR039220">
    <property type="entry name" value="FAM3"/>
</dbReference>
<evidence type="ECO:0000313" key="11">
    <source>
        <dbReference type="Proteomes" id="UP000830375"/>
    </source>
</evidence>
<feature type="signal peptide" evidence="8">
    <location>
        <begin position="1"/>
        <end position="18"/>
    </location>
</feature>
<keyword evidence="5 7" id="KW-0430">Lectin</keyword>
<evidence type="ECO:0000256" key="4">
    <source>
        <dbReference type="ARBA" id="ARBA00022729"/>
    </source>
</evidence>
<evidence type="ECO:0000256" key="2">
    <source>
        <dbReference type="ARBA" id="ARBA00010905"/>
    </source>
</evidence>
<evidence type="ECO:0000256" key="8">
    <source>
        <dbReference type="SAM" id="SignalP"/>
    </source>
</evidence>
<protein>
    <submittedName>
        <fullName evidence="10">Protein FAM3C</fullName>
    </submittedName>
</protein>
<keyword evidence="4 8" id="KW-0732">Signal</keyword>
<evidence type="ECO:0000256" key="5">
    <source>
        <dbReference type="ARBA" id="ARBA00022734"/>
    </source>
</evidence>
<evidence type="ECO:0000256" key="6">
    <source>
        <dbReference type="ARBA" id="ARBA00023157"/>
    </source>
</evidence>
<comment type="similarity">
    <text evidence="2">Belongs to the FAM3 family.</text>
</comment>
<sequence>MVAALIISISLVLRLLQTNPDLTLSDLVGPKGKCGLPKPCPGNDYSFKVSSGATNIVGPRICFEGKILIEKDTRGNRQGINIVVINGKHVELEETGEHVSTGSFNMWNGKVEELIDFLKSIKDGSIVLIASFDDPATKLNDEARTLIADLGSAYISQLKFRDNWVFVGGKKTMAQISFEQHMKNERETNKYDSWPEMIEMEGCIPQMF</sequence>
<name>A0ABQ8LEK0_LABRO</name>
<evidence type="ECO:0000256" key="7">
    <source>
        <dbReference type="PROSITE-ProRule" id="PRU01375"/>
    </source>
</evidence>
<accession>A0ABQ8LEK0</accession>
<dbReference type="Pfam" id="PF15711">
    <property type="entry name" value="ILEI"/>
    <property type="match status" value="1"/>
</dbReference>
<dbReference type="CDD" id="cd13940">
    <property type="entry name" value="ILEI_FAM3C"/>
    <property type="match status" value="1"/>
</dbReference>
<dbReference type="InterPro" id="IPR039477">
    <property type="entry name" value="ILEI/PANDER_dom"/>
</dbReference>
<dbReference type="EMBL" id="JACTAM010000025">
    <property type="protein sequence ID" value="KAI2648357.1"/>
    <property type="molecule type" value="Genomic_DNA"/>
</dbReference>
<reference evidence="10 11" key="1">
    <citation type="submission" date="2022-01" db="EMBL/GenBank/DDBJ databases">
        <title>A high-quality chromosome-level genome assembly of rohu carp, Labeo rohita.</title>
        <authorList>
            <person name="Arick M.A. II"/>
            <person name="Hsu C.-Y."/>
            <person name="Magbanua Z."/>
            <person name="Pechanova O."/>
            <person name="Grover C."/>
            <person name="Miller E."/>
            <person name="Thrash A."/>
            <person name="Ezzel L."/>
            <person name="Alam S."/>
            <person name="Benzie J."/>
            <person name="Hamilton M."/>
            <person name="Karsi A."/>
            <person name="Lawrence M.L."/>
            <person name="Peterson D.G."/>
        </authorList>
    </citation>
    <scope>NUCLEOTIDE SEQUENCE [LARGE SCALE GENOMIC DNA]</scope>
    <source>
        <strain evidence="11">BAU-BD-2019</strain>
        <tissue evidence="10">Blood</tissue>
    </source>
</reference>
<comment type="caution">
    <text evidence="10">The sequence shown here is derived from an EMBL/GenBank/DDBJ whole genome shotgun (WGS) entry which is preliminary data.</text>
</comment>
<evidence type="ECO:0000313" key="10">
    <source>
        <dbReference type="EMBL" id="KAI2648357.1"/>
    </source>
</evidence>
<feature type="domain" description="ILEI/PANDER" evidence="9">
    <location>
        <begin position="78"/>
        <end position="170"/>
    </location>
</feature>
<keyword evidence="11" id="KW-1185">Reference proteome</keyword>
<keyword evidence="3" id="KW-0964">Secreted</keyword>
<proteinExistence type="inferred from homology"/>
<comment type="subcellular location">
    <subcellularLocation>
        <location evidence="1">Secreted</location>
    </subcellularLocation>
</comment>
<evidence type="ECO:0000259" key="9">
    <source>
        <dbReference type="Pfam" id="PF15711"/>
    </source>
</evidence>
<dbReference type="PANTHER" id="PTHR14592">
    <property type="entry name" value="UNCHARACTERIZED FAM3"/>
    <property type="match status" value="1"/>
</dbReference>
<evidence type="ECO:0000256" key="3">
    <source>
        <dbReference type="ARBA" id="ARBA00022525"/>
    </source>
</evidence>
<dbReference type="Proteomes" id="UP000830375">
    <property type="component" value="Unassembled WGS sequence"/>
</dbReference>